<dbReference type="PANTHER" id="PTHR22594">
    <property type="entry name" value="ASPARTYL/LYSYL-TRNA SYNTHETASE"/>
    <property type="match status" value="1"/>
</dbReference>
<keyword evidence="5" id="KW-0648">Protein biosynthesis</keyword>
<evidence type="ECO:0000256" key="4">
    <source>
        <dbReference type="ARBA" id="ARBA00022840"/>
    </source>
</evidence>
<feature type="domain" description="Aminoacyl-transfer RNA synthetases class-II family profile" evidence="7">
    <location>
        <begin position="171"/>
        <end position="629"/>
    </location>
</feature>
<reference evidence="8 9" key="2">
    <citation type="submission" date="2018-11" db="EMBL/GenBank/DDBJ databases">
        <authorList>
            <consortium name="Pathogen Informatics"/>
        </authorList>
    </citation>
    <scope>NUCLEOTIDE SEQUENCE [LARGE SCALE GENOMIC DNA]</scope>
</reference>
<dbReference type="GO" id="GO:0005524">
    <property type="term" value="F:ATP binding"/>
    <property type="evidence" value="ECO:0007669"/>
    <property type="project" value="UniProtKB-KW"/>
</dbReference>
<evidence type="ECO:0000313" key="9">
    <source>
        <dbReference type="Proteomes" id="UP000274504"/>
    </source>
</evidence>
<dbReference type="InterPro" id="IPR045864">
    <property type="entry name" value="aa-tRNA-synth_II/BPL/LPL"/>
</dbReference>
<dbReference type="Gene3D" id="3.30.1360.30">
    <property type="entry name" value="GAD-like domain"/>
    <property type="match status" value="1"/>
</dbReference>
<dbReference type="InterPro" id="IPR004115">
    <property type="entry name" value="GAD-like_sf"/>
</dbReference>
<keyword evidence="4" id="KW-0067">ATP-binding</keyword>
<dbReference type="STRING" id="6216.A0A0R3SAE1"/>
<evidence type="ECO:0000313" key="10">
    <source>
        <dbReference type="WBParaSite" id="HDID_0000131401-mRNA-1"/>
    </source>
</evidence>
<evidence type="ECO:0000313" key="8">
    <source>
        <dbReference type="EMBL" id="VDL18776.1"/>
    </source>
</evidence>
<dbReference type="WBParaSite" id="HDID_0000131401-mRNA-1">
    <property type="protein sequence ID" value="HDID_0000131401-mRNA-1"/>
    <property type="gene ID" value="HDID_0000131401"/>
</dbReference>
<name>A0A0R3SAE1_HYMDI</name>
<dbReference type="InterPro" id="IPR047089">
    <property type="entry name" value="Asp-tRNA-ligase_1_N"/>
</dbReference>
<sequence length="647" mass="73461">MCPPYEIYIVYAKSFTRLSRESFQLKSNLFSSNAKASLRTHTCGELRESDAGKVVTLCGWLYNTRVSSSFLLIKDAYGITQIILDPALRNGLPPSDSVVKVEGVVRTRPEKDINKSMGTGKIEVKAAKIEILNSASENIPFKMKERTGVNEQLGLKYRYLQLRQAKFQKRLRFRSEFLRKLRNYLCEERAFVDVETPYLFKRTPGGAHEFIVPSQLRGKFYSLPQSPQQFKQLLMVAGIDRYVQIARCFRDELARPDRQPEFTQLDIEASFITREDIYDIVESALSYAWPEVSKYNEGVGQLKVPFPRMSYEEAIHNYGSDKPDVRFDMKLQDSATGRDDKFAYFVIPAEYELSVLSHDKLKLLNVSKTEVLSRIKSGESVIMAKGFDHAWRKALGTARVLIAKEVDSLGIKIYKPGFFFHWVEDFPLFSKDDNGNLVSEHHPFTAPIEADKELLYSDPEKAIDVHGQHYDLVCNGQEVGGGSIRIHQSDTQRFVLESILREDVSTLKHLLEALSFGAPPHGGIALGKRFAFYYILDELLETNAAIPSGEFISIEGISQQLLTQSQILLYLTLFAQQGQHWQLITPRTDTGLDRLVAILTGAQTVRDVIAFPKTSEGRDLLSDAPDVIPPTDLHRYFIRVLEEDSKS</sequence>
<dbReference type="Gene3D" id="2.40.50.140">
    <property type="entry name" value="Nucleic acid-binding proteins"/>
    <property type="match status" value="1"/>
</dbReference>
<dbReference type="InterPro" id="IPR004364">
    <property type="entry name" value="Aa-tRNA-synt_II"/>
</dbReference>
<dbReference type="OrthoDB" id="439710at2759"/>
<dbReference type="GO" id="GO:0003676">
    <property type="term" value="F:nucleic acid binding"/>
    <property type="evidence" value="ECO:0007669"/>
    <property type="project" value="InterPro"/>
</dbReference>
<keyword evidence="6" id="KW-0030">Aminoacyl-tRNA synthetase</keyword>
<dbReference type="PROSITE" id="PS50862">
    <property type="entry name" value="AA_TRNA_LIGASE_II"/>
    <property type="match status" value="1"/>
</dbReference>
<evidence type="ECO:0000256" key="2">
    <source>
        <dbReference type="ARBA" id="ARBA00022598"/>
    </source>
</evidence>
<evidence type="ECO:0000256" key="6">
    <source>
        <dbReference type="ARBA" id="ARBA00023146"/>
    </source>
</evidence>
<dbReference type="GO" id="GO:0004815">
    <property type="term" value="F:aspartate-tRNA ligase activity"/>
    <property type="evidence" value="ECO:0007669"/>
    <property type="project" value="TreeGrafter"/>
</dbReference>
<protein>
    <submittedName>
        <fullName evidence="10">AA_TRNA_LIGASE_II domain-containing protein</fullName>
    </submittedName>
</protein>
<proteinExistence type="inferred from homology"/>
<comment type="similarity">
    <text evidence="1">Belongs to the class-II aminoacyl-tRNA synthetase family. Type 1 subfamily.</text>
</comment>
<evidence type="ECO:0000256" key="5">
    <source>
        <dbReference type="ARBA" id="ARBA00022917"/>
    </source>
</evidence>
<dbReference type="HAMAP" id="MF_00044">
    <property type="entry name" value="Asp_tRNA_synth_type1"/>
    <property type="match status" value="1"/>
</dbReference>
<dbReference type="InterPro" id="IPR012340">
    <property type="entry name" value="NA-bd_OB-fold"/>
</dbReference>
<dbReference type="EMBL" id="UYSG01000236">
    <property type="protein sequence ID" value="VDL18776.1"/>
    <property type="molecule type" value="Genomic_DNA"/>
</dbReference>
<accession>A0A0R3SAE1</accession>
<dbReference type="PRINTS" id="PR01042">
    <property type="entry name" value="TRNASYNTHASP"/>
</dbReference>
<dbReference type="Pfam" id="PF01336">
    <property type="entry name" value="tRNA_anti-codon"/>
    <property type="match status" value="1"/>
</dbReference>
<evidence type="ECO:0000256" key="3">
    <source>
        <dbReference type="ARBA" id="ARBA00022741"/>
    </source>
</evidence>
<keyword evidence="3" id="KW-0547">Nucleotide-binding</keyword>
<dbReference type="InterPro" id="IPR004524">
    <property type="entry name" value="Asp-tRNA-ligase_1"/>
</dbReference>
<dbReference type="PANTHER" id="PTHR22594:SF5">
    <property type="entry name" value="ASPARTATE--TRNA LIGASE, MITOCHONDRIAL"/>
    <property type="match status" value="1"/>
</dbReference>
<evidence type="ECO:0000256" key="1">
    <source>
        <dbReference type="ARBA" id="ARBA00006303"/>
    </source>
</evidence>
<organism evidence="10">
    <name type="scientific">Hymenolepis diminuta</name>
    <name type="common">Rat tapeworm</name>
    <dbReference type="NCBI Taxonomy" id="6216"/>
    <lineage>
        <taxon>Eukaryota</taxon>
        <taxon>Metazoa</taxon>
        <taxon>Spiralia</taxon>
        <taxon>Lophotrochozoa</taxon>
        <taxon>Platyhelminthes</taxon>
        <taxon>Cestoda</taxon>
        <taxon>Eucestoda</taxon>
        <taxon>Cyclophyllidea</taxon>
        <taxon>Hymenolepididae</taxon>
        <taxon>Hymenolepis</taxon>
    </lineage>
</organism>
<dbReference type="InterPro" id="IPR006195">
    <property type="entry name" value="aa-tRNA-synth_II"/>
</dbReference>
<reference evidence="10" key="1">
    <citation type="submission" date="2017-02" db="UniProtKB">
        <authorList>
            <consortium name="WormBaseParasite"/>
        </authorList>
    </citation>
    <scope>IDENTIFICATION</scope>
</reference>
<evidence type="ECO:0000259" key="7">
    <source>
        <dbReference type="PROSITE" id="PS50862"/>
    </source>
</evidence>
<dbReference type="Gene3D" id="3.30.930.10">
    <property type="entry name" value="Bira Bifunctional Protein, Domain 2"/>
    <property type="match status" value="1"/>
</dbReference>
<dbReference type="GO" id="GO:0005739">
    <property type="term" value="C:mitochondrion"/>
    <property type="evidence" value="ECO:0007669"/>
    <property type="project" value="TreeGrafter"/>
</dbReference>
<dbReference type="InterPro" id="IPR002312">
    <property type="entry name" value="Asp/Asn-tRNA-synth_IIb"/>
</dbReference>
<dbReference type="SUPFAM" id="SSF55681">
    <property type="entry name" value="Class II aaRS and biotin synthetases"/>
    <property type="match status" value="2"/>
</dbReference>
<dbReference type="Proteomes" id="UP000274504">
    <property type="component" value="Unassembled WGS sequence"/>
</dbReference>
<dbReference type="CDD" id="cd04317">
    <property type="entry name" value="EcAspRS_like_N"/>
    <property type="match status" value="1"/>
</dbReference>
<gene>
    <name evidence="8" type="ORF">HDID_LOCUS1315</name>
</gene>
<dbReference type="AlphaFoldDB" id="A0A0R3SAE1"/>
<dbReference type="InterPro" id="IPR004365">
    <property type="entry name" value="NA-bd_OB_tRNA"/>
</dbReference>
<dbReference type="Pfam" id="PF00152">
    <property type="entry name" value="tRNA-synt_2"/>
    <property type="match status" value="1"/>
</dbReference>
<dbReference type="SUPFAM" id="SSF50249">
    <property type="entry name" value="Nucleic acid-binding proteins"/>
    <property type="match status" value="1"/>
</dbReference>
<dbReference type="GO" id="GO:0006422">
    <property type="term" value="P:aspartyl-tRNA aminoacylation"/>
    <property type="evidence" value="ECO:0007669"/>
    <property type="project" value="TreeGrafter"/>
</dbReference>
<keyword evidence="2" id="KW-0436">Ligase</keyword>